<comment type="caution">
    <text evidence="13">The sequence shown here is derived from an EMBL/GenBank/DDBJ whole genome shotgun (WGS) entry which is preliminary data.</text>
</comment>
<feature type="transmembrane region" description="Helical" evidence="12">
    <location>
        <begin position="146"/>
        <end position="168"/>
    </location>
</feature>
<keyword evidence="7" id="KW-0496">Mitochondrion</keyword>
<dbReference type="GO" id="GO:1990519">
    <property type="term" value="P:pyrimidine nucleotide import into mitochondrion"/>
    <property type="evidence" value="ECO:0007669"/>
    <property type="project" value="TreeGrafter"/>
</dbReference>
<keyword evidence="2 10" id="KW-0813">Transport</keyword>
<dbReference type="PANTHER" id="PTHR45829:SF4">
    <property type="entry name" value="MITOCHONDRIAL CARRIER PROTEIN RIM2"/>
    <property type="match status" value="1"/>
</dbReference>
<dbReference type="PROSITE" id="PS50920">
    <property type="entry name" value="SOLCAR"/>
    <property type="match status" value="3"/>
</dbReference>
<comment type="subcellular location">
    <subcellularLocation>
        <location evidence="1">Mitochondrion inner membrane</location>
        <topology evidence="1">Multi-pass membrane protein</topology>
    </subcellularLocation>
</comment>
<feature type="region of interest" description="Disordered" evidence="11">
    <location>
        <begin position="1"/>
        <end position="63"/>
    </location>
</feature>
<evidence type="ECO:0000313" key="14">
    <source>
        <dbReference type="Proteomes" id="UP001164286"/>
    </source>
</evidence>
<name>A0AA38HC90_9TREE</name>
<evidence type="ECO:0000256" key="4">
    <source>
        <dbReference type="ARBA" id="ARBA00022737"/>
    </source>
</evidence>
<dbReference type="SUPFAM" id="SSF103506">
    <property type="entry name" value="Mitochondrial carrier"/>
    <property type="match status" value="1"/>
</dbReference>
<dbReference type="RefSeq" id="XP_052946086.1">
    <property type="nucleotide sequence ID" value="XM_053087353.1"/>
</dbReference>
<sequence>MAPSTSASTSFSNAWLPGPSTTSAPLEPGPSRPSVIPAESSASNTPPGSTASPPQSEKKLQGWKHSVAGSIGGMTGAIVTSPFDVMKTRLQSDLFKTAPISRKGKEPLRSAAPAVVQRTGIRGAMYQFVDTGVLIKRIATDEGWQALFRGLGPALVGIIPARAINFYFYPTSKAYLAKQFPNAPRTSSGLSAEDSPVVHLGAAVIAGIMTATGTNPIWVIKTRLQLDARKKHISPTFYSGSSASPLPGPIAASAAALTQSTKTAAATSPAAAAAPKPRAVNAISTAAGIIKHEGFRGLYRGLSASYLGVSEGVIQWVLYERFKKMSKPKLPTDEKPSLLSFIGGIVGASGGAKAIASLITYPHEVIRTRLRQPAVNGVKRYHGLYQTLTLVAREEGAAALYGGLTAHMLRVVPNAACMFLIYEVVADRLGR</sequence>
<keyword evidence="5" id="KW-0999">Mitochondrion inner membrane</keyword>
<feature type="repeat" description="Solcar" evidence="9">
    <location>
        <begin position="194"/>
        <end position="325"/>
    </location>
</feature>
<keyword evidence="6 12" id="KW-1133">Transmembrane helix</keyword>
<feature type="transmembrane region" description="Helical" evidence="12">
    <location>
        <begin position="197"/>
        <end position="220"/>
    </location>
</feature>
<evidence type="ECO:0000256" key="9">
    <source>
        <dbReference type="PROSITE-ProRule" id="PRU00282"/>
    </source>
</evidence>
<dbReference type="GO" id="GO:0005743">
    <property type="term" value="C:mitochondrial inner membrane"/>
    <property type="evidence" value="ECO:0007669"/>
    <property type="project" value="UniProtKB-SubCell"/>
</dbReference>
<keyword evidence="8 9" id="KW-0472">Membrane</keyword>
<evidence type="ECO:0000313" key="13">
    <source>
        <dbReference type="EMBL" id="KAI9636309.1"/>
    </source>
</evidence>
<evidence type="ECO:0000256" key="5">
    <source>
        <dbReference type="ARBA" id="ARBA00022792"/>
    </source>
</evidence>
<evidence type="ECO:0000256" key="11">
    <source>
        <dbReference type="SAM" id="MobiDB-lite"/>
    </source>
</evidence>
<dbReference type="PANTHER" id="PTHR45829">
    <property type="entry name" value="MITOCHONDRIAL CARRIER PROTEIN RIM2"/>
    <property type="match status" value="1"/>
</dbReference>
<dbReference type="AlphaFoldDB" id="A0AA38HC90"/>
<comment type="similarity">
    <text evidence="10">Belongs to the mitochondrial carrier (TC 2.A.29) family.</text>
</comment>
<evidence type="ECO:0000256" key="8">
    <source>
        <dbReference type="ARBA" id="ARBA00023136"/>
    </source>
</evidence>
<evidence type="ECO:0000256" key="6">
    <source>
        <dbReference type="ARBA" id="ARBA00022989"/>
    </source>
</evidence>
<keyword evidence="3 9" id="KW-0812">Transmembrane</keyword>
<dbReference type="Proteomes" id="UP001164286">
    <property type="component" value="Unassembled WGS sequence"/>
</dbReference>
<gene>
    <name evidence="13" type="ORF">MKK02DRAFT_27493</name>
</gene>
<feature type="transmembrane region" description="Helical" evidence="12">
    <location>
        <begin position="338"/>
        <end position="361"/>
    </location>
</feature>
<reference evidence="13" key="1">
    <citation type="journal article" date="2022" name="G3 (Bethesda)">
        <title>High quality genome of the basidiomycete yeast Dioszegia hungarica PDD-24b-2 isolated from cloud water.</title>
        <authorList>
            <person name="Jarrige D."/>
            <person name="Haridas S."/>
            <person name="Bleykasten-Grosshans C."/>
            <person name="Joly M."/>
            <person name="Nadalig T."/>
            <person name="Sancelme M."/>
            <person name="Vuilleumier S."/>
            <person name="Grigoriev I.V."/>
            <person name="Amato P."/>
            <person name="Bringel F."/>
        </authorList>
    </citation>
    <scope>NUCLEOTIDE SEQUENCE</scope>
    <source>
        <strain evidence="13">PDD-24b-2</strain>
    </source>
</reference>
<protein>
    <submittedName>
        <fullName evidence="13">Mitochondrial carrier domain-containing protein</fullName>
    </submittedName>
</protein>
<feature type="transmembrane region" description="Helical" evidence="12">
    <location>
        <begin position="298"/>
        <end position="318"/>
    </location>
</feature>
<dbReference type="GeneID" id="77726554"/>
<dbReference type="Pfam" id="PF00153">
    <property type="entry name" value="Mito_carr"/>
    <property type="match status" value="4"/>
</dbReference>
<feature type="compositionally biased region" description="Polar residues" evidence="11">
    <location>
        <begin position="1"/>
        <end position="24"/>
    </location>
</feature>
<evidence type="ECO:0000256" key="10">
    <source>
        <dbReference type="RuleBase" id="RU000488"/>
    </source>
</evidence>
<feature type="repeat" description="Solcar" evidence="9">
    <location>
        <begin position="339"/>
        <end position="428"/>
    </location>
</feature>
<feature type="compositionally biased region" description="Polar residues" evidence="11">
    <location>
        <begin position="40"/>
        <end position="55"/>
    </location>
</feature>
<dbReference type="Gene3D" id="1.50.40.10">
    <property type="entry name" value="Mitochondrial carrier domain"/>
    <property type="match status" value="2"/>
</dbReference>
<evidence type="ECO:0000256" key="3">
    <source>
        <dbReference type="ARBA" id="ARBA00022692"/>
    </source>
</evidence>
<keyword evidence="4" id="KW-0677">Repeat</keyword>
<organism evidence="13 14">
    <name type="scientific">Dioszegia hungarica</name>
    <dbReference type="NCBI Taxonomy" id="4972"/>
    <lineage>
        <taxon>Eukaryota</taxon>
        <taxon>Fungi</taxon>
        <taxon>Dikarya</taxon>
        <taxon>Basidiomycota</taxon>
        <taxon>Agaricomycotina</taxon>
        <taxon>Tremellomycetes</taxon>
        <taxon>Tremellales</taxon>
        <taxon>Bulleribasidiaceae</taxon>
        <taxon>Dioszegia</taxon>
    </lineage>
</organism>
<dbReference type="InterPro" id="IPR023395">
    <property type="entry name" value="MCP_dom_sf"/>
</dbReference>
<dbReference type="GO" id="GO:0015218">
    <property type="term" value="F:pyrimidine nucleotide transmembrane transporter activity"/>
    <property type="evidence" value="ECO:0007669"/>
    <property type="project" value="InterPro"/>
</dbReference>
<accession>A0AA38HC90</accession>
<feature type="repeat" description="Solcar" evidence="9">
    <location>
        <begin position="60"/>
        <end position="175"/>
    </location>
</feature>
<dbReference type="EMBL" id="JAKWFO010000005">
    <property type="protein sequence ID" value="KAI9636309.1"/>
    <property type="molecule type" value="Genomic_DNA"/>
</dbReference>
<evidence type="ECO:0000256" key="7">
    <source>
        <dbReference type="ARBA" id="ARBA00023128"/>
    </source>
</evidence>
<evidence type="ECO:0000256" key="12">
    <source>
        <dbReference type="SAM" id="Phobius"/>
    </source>
</evidence>
<dbReference type="InterPro" id="IPR018108">
    <property type="entry name" value="MCP_transmembrane"/>
</dbReference>
<evidence type="ECO:0000256" key="1">
    <source>
        <dbReference type="ARBA" id="ARBA00004448"/>
    </source>
</evidence>
<keyword evidence="14" id="KW-1185">Reference proteome</keyword>
<proteinExistence type="inferred from homology"/>
<dbReference type="InterPro" id="IPR049562">
    <property type="entry name" value="SLC25A33/36-like"/>
</dbReference>
<evidence type="ECO:0000256" key="2">
    <source>
        <dbReference type="ARBA" id="ARBA00022448"/>
    </source>
</evidence>